<accession>A0A6I6LLX1</accession>
<dbReference type="AlphaFoldDB" id="A0A6I6LLX1"/>
<dbReference type="Proteomes" id="UP000438983">
    <property type="component" value="Chromosome"/>
</dbReference>
<dbReference type="RefSeq" id="WP_158188949.1">
    <property type="nucleotide sequence ID" value="NZ_CP046902.1"/>
</dbReference>
<name>A0A6I6LLX1_STUST</name>
<protein>
    <submittedName>
        <fullName evidence="1">Uncharacterized protein</fullName>
    </submittedName>
</protein>
<dbReference type="EMBL" id="CP046902">
    <property type="protein sequence ID" value="QGZ31488.1"/>
    <property type="molecule type" value="Genomic_DNA"/>
</dbReference>
<evidence type="ECO:0000313" key="1">
    <source>
        <dbReference type="EMBL" id="QGZ31488.1"/>
    </source>
</evidence>
<organism evidence="1 2">
    <name type="scientific">Stutzerimonas stutzeri</name>
    <name type="common">Pseudomonas stutzeri</name>
    <dbReference type="NCBI Taxonomy" id="316"/>
    <lineage>
        <taxon>Bacteria</taxon>
        <taxon>Pseudomonadati</taxon>
        <taxon>Pseudomonadota</taxon>
        <taxon>Gammaproteobacteria</taxon>
        <taxon>Pseudomonadales</taxon>
        <taxon>Pseudomonadaceae</taxon>
        <taxon>Stutzerimonas</taxon>
    </lineage>
</organism>
<dbReference type="OrthoDB" id="7032173at2"/>
<reference evidence="1 2" key="1">
    <citation type="submission" date="2019-12" db="EMBL/GenBank/DDBJ databases">
        <title>Complete genome sequence of Pseudomonas stutzeri.</title>
        <authorList>
            <person name="Lim S.R."/>
            <person name="Kim J.H."/>
        </authorList>
    </citation>
    <scope>NUCLEOTIDE SEQUENCE [LARGE SCALE GENOMIC DNA]</scope>
    <source>
        <strain evidence="1 2">PM101005</strain>
    </source>
</reference>
<sequence>MMMDTYYIHKTQLNFYCTSLFGERTLWTPDPDWVRPVIEVDDPAWMQPDDEPEAVAPKIKVADPDAVHPLVEVPNPDSKLPPADELIELADSEYQALSSAAATGRSLVIGEDGVPFVLPAVEPTADELEQILLRRIDTAADAARQAVAGDALRAVEYDRARIEAEQYAAADYQGAVPPMVAAWAINGRTAQEAANDILHEAAQYTAALIALRETRLAAKEQIRTLMGGDEVEQAQQLAEQTIAAIEAAVAGVGNAAA</sequence>
<proteinExistence type="predicted"/>
<evidence type="ECO:0000313" key="2">
    <source>
        <dbReference type="Proteomes" id="UP000438983"/>
    </source>
</evidence>
<gene>
    <name evidence="1" type="ORF">GQA94_15970</name>
</gene>